<comment type="caution">
    <text evidence="2">The sequence shown here is derived from an EMBL/GenBank/DDBJ whole genome shotgun (WGS) entry which is preliminary data.</text>
</comment>
<dbReference type="Proteomes" id="UP001558652">
    <property type="component" value="Unassembled WGS sequence"/>
</dbReference>
<dbReference type="PANTHER" id="PTHR33332">
    <property type="entry name" value="REVERSE TRANSCRIPTASE DOMAIN-CONTAINING PROTEIN"/>
    <property type="match status" value="1"/>
</dbReference>
<gene>
    <name evidence="2" type="ORF">AAG570_000098</name>
</gene>
<accession>A0ABD0YWQ8</accession>
<dbReference type="SUPFAM" id="SSF56672">
    <property type="entry name" value="DNA/RNA polymerases"/>
    <property type="match status" value="1"/>
</dbReference>
<evidence type="ECO:0000313" key="3">
    <source>
        <dbReference type="Proteomes" id="UP001558652"/>
    </source>
</evidence>
<feature type="domain" description="Reverse transcriptase" evidence="1">
    <location>
        <begin position="1"/>
        <end position="180"/>
    </location>
</feature>
<sequence>MSKGQSAALVILDSEKAFDSVWIEGLVYKLIVSGISSPISKLIHSFLINRKIRVKVGRVTSECATIPAGVPQGSVLSPTLFNLYTSDILSANIKGVQMAAFADDLALYSHSQSPKKLLNRLENAVRQLTHKLTDWKIKTNPNKTDAIFFSHIQKNRPTTLQIGKTTIPLKHSVKYLGLHIDNKILWSNHVRSVNKIAKGKMGRIYSLLKSKMLNQRSKLILYKAIIRPTLLYGCPVWRNSSHVHKVDAQLNNSMRMIAGVIKSTPKEWLSVLSHIPPPNLRSINALIGEYNKIQQNQNLPLLEDVDGANPSRLISRKPPTRTAIAAMDEEFSLIGSWQQECSAKQNISIPCITHELPGFTYHVNHGQH</sequence>
<protein>
    <recommendedName>
        <fullName evidence="1">Reverse transcriptase domain-containing protein</fullName>
    </recommendedName>
</protein>
<dbReference type="AlphaFoldDB" id="A0ABD0YWQ8"/>
<evidence type="ECO:0000259" key="1">
    <source>
        <dbReference type="PROSITE" id="PS50878"/>
    </source>
</evidence>
<dbReference type="InterPro" id="IPR043502">
    <property type="entry name" value="DNA/RNA_pol_sf"/>
</dbReference>
<dbReference type="PROSITE" id="PS50878">
    <property type="entry name" value="RT_POL"/>
    <property type="match status" value="1"/>
</dbReference>
<organism evidence="2 3">
    <name type="scientific">Ranatra chinensis</name>
    <dbReference type="NCBI Taxonomy" id="642074"/>
    <lineage>
        <taxon>Eukaryota</taxon>
        <taxon>Metazoa</taxon>
        <taxon>Ecdysozoa</taxon>
        <taxon>Arthropoda</taxon>
        <taxon>Hexapoda</taxon>
        <taxon>Insecta</taxon>
        <taxon>Pterygota</taxon>
        <taxon>Neoptera</taxon>
        <taxon>Paraneoptera</taxon>
        <taxon>Hemiptera</taxon>
        <taxon>Heteroptera</taxon>
        <taxon>Panheteroptera</taxon>
        <taxon>Nepomorpha</taxon>
        <taxon>Nepidae</taxon>
        <taxon>Ranatrinae</taxon>
        <taxon>Ranatra</taxon>
    </lineage>
</organism>
<keyword evidence="3" id="KW-1185">Reference proteome</keyword>
<dbReference type="Gene3D" id="3.30.70.270">
    <property type="match status" value="1"/>
</dbReference>
<evidence type="ECO:0000313" key="2">
    <source>
        <dbReference type="EMBL" id="KAL1140166.1"/>
    </source>
</evidence>
<dbReference type="InterPro" id="IPR043128">
    <property type="entry name" value="Rev_trsase/Diguanyl_cyclase"/>
</dbReference>
<dbReference type="InterPro" id="IPR000477">
    <property type="entry name" value="RT_dom"/>
</dbReference>
<reference evidence="2 3" key="1">
    <citation type="submission" date="2024-07" db="EMBL/GenBank/DDBJ databases">
        <title>Chromosome-level genome assembly of the water stick insect Ranatra chinensis (Heteroptera: Nepidae).</title>
        <authorList>
            <person name="Liu X."/>
        </authorList>
    </citation>
    <scope>NUCLEOTIDE SEQUENCE [LARGE SCALE GENOMIC DNA]</scope>
    <source>
        <strain evidence="2">Cailab_2021Rc</strain>
        <tissue evidence="2">Muscle</tissue>
    </source>
</reference>
<proteinExistence type="predicted"/>
<name>A0ABD0YWQ8_9HEMI</name>
<dbReference type="GO" id="GO:0071897">
    <property type="term" value="P:DNA biosynthetic process"/>
    <property type="evidence" value="ECO:0007669"/>
    <property type="project" value="UniProtKB-ARBA"/>
</dbReference>
<dbReference type="EMBL" id="JBFDAA010000001">
    <property type="protein sequence ID" value="KAL1140166.1"/>
    <property type="molecule type" value="Genomic_DNA"/>
</dbReference>
<dbReference type="Pfam" id="PF00078">
    <property type="entry name" value="RVT_1"/>
    <property type="match status" value="1"/>
</dbReference>